<feature type="compositionally biased region" description="Basic and acidic residues" evidence="2">
    <location>
        <begin position="50"/>
        <end position="81"/>
    </location>
</feature>
<protein>
    <recommendedName>
        <fullName evidence="6">Capsule biosynthesis protein</fullName>
    </recommendedName>
</protein>
<feature type="region of interest" description="Disordered" evidence="2">
    <location>
        <begin position="1"/>
        <end position="118"/>
    </location>
</feature>
<evidence type="ECO:0000313" key="4">
    <source>
        <dbReference type="EMBL" id="MBS3648541.1"/>
    </source>
</evidence>
<dbReference type="PANTHER" id="PTHR32309:SF13">
    <property type="entry name" value="FERRIC ENTEROBACTIN TRANSPORT PROTEIN FEPE"/>
    <property type="match status" value="1"/>
</dbReference>
<proteinExistence type="predicted"/>
<evidence type="ECO:0008006" key="6">
    <source>
        <dbReference type="Google" id="ProtNLM"/>
    </source>
</evidence>
<dbReference type="GO" id="GO:0005886">
    <property type="term" value="C:plasma membrane"/>
    <property type="evidence" value="ECO:0007669"/>
    <property type="project" value="TreeGrafter"/>
</dbReference>
<accession>A0A942DWP1</accession>
<dbReference type="PANTHER" id="PTHR32309">
    <property type="entry name" value="TYROSINE-PROTEIN KINASE"/>
    <property type="match status" value="1"/>
</dbReference>
<name>A0A942DWP1_9HYPH</name>
<keyword evidence="3" id="KW-0812">Transmembrane</keyword>
<dbReference type="InterPro" id="IPR050445">
    <property type="entry name" value="Bact_polysacc_biosynth/exp"/>
</dbReference>
<reference evidence="4" key="1">
    <citation type="submission" date="2021-04" db="EMBL/GenBank/DDBJ databases">
        <title>Pseudaminobacter soli sp. nov., isolated from paddy soil contaminated by heavy metals.</title>
        <authorList>
            <person name="Zhang K."/>
        </authorList>
    </citation>
    <scope>NUCLEOTIDE SEQUENCE</scope>
    <source>
        <strain evidence="4">19-2017</strain>
    </source>
</reference>
<evidence type="ECO:0000256" key="3">
    <source>
        <dbReference type="SAM" id="Phobius"/>
    </source>
</evidence>
<feature type="compositionally biased region" description="Low complexity" evidence="2">
    <location>
        <begin position="1"/>
        <end position="10"/>
    </location>
</feature>
<dbReference type="EMBL" id="JAGWCR010000003">
    <property type="protein sequence ID" value="MBS3648541.1"/>
    <property type="molecule type" value="Genomic_DNA"/>
</dbReference>
<feature type="transmembrane region" description="Helical" evidence="3">
    <location>
        <begin position="471"/>
        <end position="492"/>
    </location>
</feature>
<keyword evidence="5" id="KW-1185">Reference proteome</keyword>
<keyword evidence="3" id="KW-1133">Transmembrane helix</keyword>
<gene>
    <name evidence="4" type="ORF">KEU06_07855</name>
</gene>
<dbReference type="AlphaFoldDB" id="A0A942DWP1"/>
<evidence type="ECO:0000256" key="2">
    <source>
        <dbReference type="SAM" id="MobiDB-lite"/>
    </source>
</evidence>
<dbReference type="Proteomes" id="UP000680348">
    <property type="component" value="Unassembled WGS sequence"/>
</dbReference>
<evidence type="ECO:0000256" key="1">
    <source>
        <dbReference type="SAM" id="Coils"/>
    </source>
</evidence>
<dbReference type="RefSeq" id="WP_188254085.1">
    <property type="nucleotide sequence ID" value="NZ_JABVCF010000003.1"/>
</dbReference>
<sequence length="500" mass="54393">MANGAAAAPASKSEVPEVKVANAADPKGLSKSSESPAPVKPASSDPAPVAKKDPGQKDQKAAGDEKTANAEAAPKKPDAQAKAKAKAKSLKAPEEKISSTPKRETKSPPVQAPPLQPALDDALRVSPLARARKKVNATQLSFLLAVILPVLLVSLYYLFVSSDQYRSEMRFSVRGTERSTVQNLGLDSLIGGSIQAEDAYIVIDYIHSMQVLIDMNEKFGVDVRQYFSKPDIDFVYRIDPDMPLDEFISYWRWMVDASFNSTTKITTFEVTAFTGEDAAAIASAVMRASEQLVNELSSKARLQLISSAQNEVSRTEERLVEARQAVALFRDMQKIVDPTMTAQSDQAIIQELEKTIIELKSRRASLLSSVDASSPSVRVMDRQIASYTTQLEAKRQGIGTGGQGDGNGQTLTTQLTEYNALVLEQEFAEKAYTAALASLETSQAEARRQDRYFAVAVAPSAPEISLYPTSLLNTFLAFCALCVLWLIGYIVMQAVRDHTA</sequence>
<comment type="caution">
    <text evidence="4">The sequence shown here is derived from an EMBL/GenBank/DDBJ whole genome shotgun (WGS) entry which is preliminary data.</text>
</comment>
<feature type="coiled-coil region" evidence="1">
    <location>
        <begin position="305"/>
        <end position="369"/>
    </location>
</feature>
<dbReference type="GO" id="GO:0004713">
    <property type="term" value="F:protein tyrosine kinase activity"/>
    <property type="evidence" value="ECO:0007669"/>
    <property type="project" value="TreeGrafter"/>
</dbReference>
<evidence type="ECO:0000313" key="5">
    <source>
        <dbReference type="Proteomes" id="UP000680348"/>
    </source>
</evidence>
<keyword evidence="3" id="KW-0472">Membrane</keyword>
<feature type="compositionally biased region" description="Basic and acidic residues" evidence="2">
    <location>
        <begin position="91"/>
        <end position="106"/>
    </location>
</feature>
<feature type="transmembrane region" description="Helical" evidence="3">
    <location>
        <begin position="140"/>
        <end position="159"/>
    </location>
</feature>
<organism evidence="4 5">
    <name type="scientific">Pseudaminobacter soli</name>
    <name type="common">ex Zhang et al. 2022</name>
    <dbReference type="NCBI Taxonomy" id="2831468"/>
    <lineage>
        <taxon>Bacteria</taxon>
        <taxon>Pseudomonadati</taxon>
        <taxon>Pseudomonadota</taxon>
        <taxon>Alphaproteobacteria</taxon>
        <taxon>Hyphomicrobiales</taxon>
        <taxon>Phyllobacteriaceae</taxon>
        <taxon>Pseudaminobacter</taxon>
    </lineage>
</organism>
<keyword evidence="1" id="KW-0175">Coiled coil</keyword>